<feature type="domain" description="Endonuclease/exonuclease/phosphatase" evidence="3">
    <location>
        <begin position="18"/>
        <end position="288"/>
    </location>
</feature>
<dbReference type="RefSeq" id="YP_010842205.1">
    <property type="nucleotide sequence ID" value="NC_079139.1"/>
</dbReference>
<comment type="similarity">
    <text evidence="1">Belongs to the CCR4/nocturin family.</text>
</comment>
<evidence type="ECO:0000256" key="2">
    <source>
        <dbReference type="ARBA" id="ARBA00022801"/>
    </source>
</evidence>
<keyword evidence="2" id="KW-0378">Hydrolase</keyword>
<dbReference type="InterPro" id="IPR005135">
    <property type="entry name" value="Endo/exonuclease/phosphatase"/>
</dbReference>
<accession>A0ABM7NU59</accession>
<dbReference type="SUPFAM" id="SSF56219">
    <property type="entry name" value="DNase I-like"/>
    <property type="match status" value="1"/>
</dbReference>
<evidence type="ECO:0000313" key="5">
    <source>
        <dbReference type="Proteomes" id="UP001321479"/>
    </source>
</evidence>
<organism evidence="4 5">
    <name type="scientific">Cotonvirus japonicus</name>
    <dbReference type="NCBI Taxonomy" id="2811091"/>
    <lineage>
        <taxon>Viruses</taxon>
        <taxon>Varidnaviria</taxon>
        <taxon>Bamfordvirae</taxon>
        <taxon>Nucleocytoviricota</taxon>
        <taxon>Megaviricetes</taxon>
        <taxon>Imitervirales</taxon>
        <taxon>Mimiviridae</taxon>
        <taxon>Megamimivirinae</taxon>
        <taxon>Cotonvirus</taxon>
        <taxon>Cotonvirus japonicum</taxon>
    </lineage>
</organism>
<sequence>MNKNLRTDKYENTPITFMTWNCDGATREQAHAQSCWEARVWRIIALIASILPDIICFQEITGSKMRSKFISSLNKIGYEVIYAKRNSSQMCTNLLIAYKPDLFYPTKVKNIQLQSDDKYTPGDFSNPNGYGTNLLLVYFLRITDGKSIPGTEFAIGNTHFPMDKQSRIDCSTKLAEWFKNVKNINTKYIICGDLNSYKGNGYDEQIKIIEDATSRVEDEGMCGDIKITGSFVGFEHDRFKFNSPDFDPLDHIMYNSKFVKSSNTRYDGRTMLTPEPPLLSTRDLPSDHLPKIVDINFL</sequence>
<reference evidence="4 5" key="1">
    <citation type="submission" date="2021-02" db="EMBL/GenBank/DDBJ databases">
        <title>Cotonvirus japonicus, which uses Golgi apparatus of host cells for its virion factory, phylogenetically links tailed tupanvirus and icosahedral mimivirus.</title>
        <authorList>
            <person name="Takahashi H."/>
            <person name="Fukaya S."/>
            <person name="Song C."/>
            <person name="Murata K."/>
            <person name="Takemura M."/>
        </authorList>
    </citation>
    <scope>NUCLEOTIDE SEQUENCE [LARGE SCALE GENOMIC DNA]</scope>
</reference>
<name>A0ABM7NU59_9VIRU</name>
<evidence type="ECO:0000259" key="3">
    <source>
        <dbReference type="Pfam" id="PF03372"/>
    </source>
</evidence>
<proteinExistence type="inferred from homology"/>
<dbReference type="InterPro" id="IPR036691">
    <property type="entry name" value="Endo/exonu/phosph_ase_sf"/>
</dbReference>
<dbReference type="Pfam" id="PF03372">
    <property type="entry name" value="Exo_endo_phos"/>
    <property type="match status" value="1"/>
</dbReference>
<protein>
    <recommendedName>
        <fullName evidence="3">Endonuclease/exonuclease/phosphatase domain-containing protein</fullName>
    </recommendedName>
</protein>
<evidence type="ECO:0000256" key="1">
    <source>
        <dbReference type="ARBA" id="ARBA00010774"/>
    </source>
</evidence>
<dbReference type="Gene3D" id="3.60.10.10">
    <property type="entry name" value="Endonuclease/exonuclease/phosphatase"/>
    <property type="match status" value="1"/>
</dbReference>
<dbReference type="GeneID" id="80558802"/>
<dbReference type="Proteomes" id="UP001321479">
    <property type="component" value="Segment"/>
</dbReference>
<dbReference type="PANTHER" id="PTHR12121:SF45">
    <property type="entry name" value="NOCTURNIN"/>
    <property type="match status" value="1"/>
</dbReference>
<dbReference type="PANTHER" id="PTHR12121">
    <property type="entry name" value="CARBON CATABOLITE REPRESSOR PROTEIN 4"/>
    <property type="match status" value="1"/>
</dbReference>
<dbReference type="InterPro" id="IPR050410">
    <property type="entry name" value="CCR4/nocturin_mRNA_transcr"/>
</dbReference>
<evidence type="ECO:0000313" key="4">
    <source>
        <dbReference type="EMBL" id="BCS83597.1"/>
    </source>
</evidence>
<dbReference type="EMBL" id="AP024483">
    <property type="protein sequence ID" value="BCS83597.1"/>
    <property type="molecule type" value="Genomic_DNA"/>
</dbReference>
<keyword evidence="5" id="KW-1185">Reference proteome</keyword>